<comment type="similarity">
    <text evidence="2 5">Belongs to the RecX family.</text>
</comment>
<dbReference type="Pfam" id="PF21981">
    <property type="entry name" value="RecX_HTH3"/>
    <property type="match status" value="1"/>
</dbReference>
<dbReference type="Pfam" id="PF02631">
    <property type="entry name" value="RecX_HTH2"/>
    <property type="match status" value="1"/>
</dbReference>
<evidence type="ECO:0000256" key="5">
    <source>
        <dbReference type="HAMAP-Rule" id="MF_01114"/>
    </source>
</evidence>
<protein>
    <recommendedName>
        <fullName evidence="3 5">Regulatory protein RecX</fullName>
    </recommendedName>
</protein>
<evidence type="ECO:0000256" key="4">
    <source>
        <dbReference type="ARBA" id="ARBA00022490"/>
    </source>
</evidence>
<proteinExistence type="inferred from homology"/>
<sequence>MEGNKKYSFLEAKHKIEAWCAYQDRCHSEVYKKLRNYGLDDEDTNALISHLISYQFLDEQRFAESFVSGKHRIKKWGRNKIVAHLKQKGIPQYCINKGLETIDKEEYFESLVHIAERKWAEKKGTTFEKKVKTQRYLANKGYEFDLIYSVLSDLENQEST</sequence>
<dbReference type="HAMAP" id="MF_01114">
    <property type="entry name" value="RecX"/>
    <property type="match status" value="1"/>
</dbReference>
<dbReference type="PANTHER" id="PTHR33602">
    <property type="entry name" value="REGULATORY PROTEIN RECX FAMILY PROTEIN"/>
    <property type="match status" value="1"/>
</dbReference>
<comment type="function">
    <text evidence="5">Modulates RecA activity.</text>
</comment>
<keyword evidence="9" id="KW-1185">Reference proteome</keyword>
<dbReference type="GO" id="GO:0006282">
    <property type="term" value="P:regulation of DNA repair"/>
    <property type="evidence" value="ECO:0007669"/>
    <property type="project" value="UniProtKB-UniRule"/>
</dbReference>
<gene>
    <name evidence="5" type="primary">recX</name>
    <name evidence="8" type="ORF">CW751_12585</name>
</gene>
<dbReference type="RefSeq" id="WP_101335384.1">
    <property type="nucleotide sequence ID" value="NZ_PJNI01000016.1"/>
</dbReference>
<dbReference type="GO" id="GO:0005737">
    <property type="term" value="C:cytoplasm"/>
    <property type="evidence" value="ECO:0007669"/>
    <property type="project" value="UniProtKB-SubCell"/>
</dbReference>
<dbReference type="Proteomes" id="UP000236654">
    <property type="component" value="Unassembled WGS sequence"/>
</dbReference>
<dbReference type="InterPro" id="IPR053925">
    <property type="entry name" value="RecX_HTH_3rd"/>
</dbReference>
<evidence type="ECO:0000256" key="2">
    <source>
        <dbReference type="ARBA" id="ARBA00009695"/>
    </source>
</evidence>
<accession>A0A2I0QZZ5</accession>
<feature type="domain" description="RecX second three-helical" evidence="6">
    <location>
        <begin position="58"/>
        <end position="99"/>
    </location>
</feature>
<evidence type="ECO:0000259" key="6">
    <source>
        <dbReference type="Pfam" id="PF02631"/>
    </source>
</evidence>
<dbReference type="InterPro" id="IPR036388">
    <property type="entry name" value="WH-like_DNA-bd_sf"/>
</dbReference>
<evidence type="ECO:0000313" key="9">
    <source>
        <dbReference type="Proteomes" id="UP000236654"/>
    </source>
</evidence>
<name>A0A2I0QZZ5_9FLAO</name>
<keyword evidence="4 5" id="KW-0963">Cytoplasm</keyword>
<comment type="caution">
    <text evidence="8">The sequence shown here is derived from an EMBL/GenBank/DDBJ whole genome shotgun (WGS) entry which is preliminary data.</text>
</comment>
<evidence type="ECO:0000313" key="8">
    <source>
        <dbReference type="EMBL" id="PKR79914.1"/>
    </source>
</evidence>
<dbReference type="PANTHER" id="PTHR33602:SF1">
    <property type="entry name" value="REGULATORY PROTEIN RECX FAMILY PROTEIN"/>
    <property type="match status" value="1"/>
</dbReference>
<dbReference type="InterPro" id="IPR003783">
    <property type="entry name" value="Regulatory_RecX"/>
</dbReference>
<feature type="domain" description="RecX third three-helical" evidence="7">
    <location>
        <begin position="105"/>
        <end position="151"/>
    </location>
</feature>
<dbReference type="EMBL" id="PJNI01000016">
    <property type="protein sequence ID" value="PKR79914.1"/>
    <property type="molecule type" value="Genomic_DNA"/>
</dbReference>
<evidence type="ECO:0000256" key="3">
    <source>
        <dbReference type="ARBA" id="ARBA00018111"/>
    </source>
</evidence>
<reference evidence="8 9" key="1">
    <citation type="submission" date="2017-12" db="EMBL/GenBank/DDBJ databases">
        <title>The draft genome sequence of Brumimicrobium saltpan LHR20.</title>
        <authorList>
            <person name="Do Z.-J."/>
            <person name="Luo H.-R."/>
        </authorList>
    </citation>
    <scope>NUCLEOTIDE SEQUENCE [LARGE SCALE GENOMIC DNA]</scope>
    <source>
        <strain evidence="8 9">LHR20</strain>
    </source>
</reference>
<evidence type="ECO:0000256" key="1">
    <source>
        <dbReference type="ARBA" id="ARBA00004496"/>
    </source>
</evidence>
<organism evidence="8 9">
    <name type="scientific">Brumimicrobium salinarum</name>
    <dbReference type="NCBI Taxonomy" id="2058658"/>
    <lineage>
        <taxon>Bacteria</taxon>
        <taxon>Pseudomonadati</taxon>
        <taxon>Bacteroidota</taxon>
        <taxon>Flavobacteriia</taxon>
        <taxon>Flavobacteriales</taxon>
        <taxon>Crocinitomicaceae</taxon>
        <taxon>Brumimicrobium</taxon>
    </lineage>
</organism>
<comment type="subcellular location">
    <subcellularLocation>
        <location evidence="1 5">Cytoplasm</location>
    </subcellularLocation>
</comment>
<evidence type="ECO:0000259" key="7">
    <source>
        <dbReference type="Pfam" id="PF21981"/>
    </source>
</evidence>
<dbReference type="AlphaFoldDB" id="A0A2I0QZZ5"/>
<dbReference type="OrthoDB" id="1523826at2"/>
<dbReference type="InterPro" id="IPR053924">
    <property type="entry name" value="RecX_HTH_2nd"/>
</dbReference>
<dbReference type="Gene3D" id="1.10.10.10">
    <property type="entry name" value="Winged helix-like DNA-binding domain superfamily/Winged helix DNA-binding domain"/>
    <property type="match status" value="2"/>
</dbReference>